<feature type="region of interest" description="Disordered" evidence="1">
    <location>
        <begin position="1"/>
        <end position="44"/>
    </location>
</feature>
<evidence type="ECO:0000313" key="3">
    <source>
        <dbReference type="EMBL" id="KAF2769129.1"/>
    </source>
</evidence>
<evidence type="ECO:0000259" key="2">
    <source>
        <dbReference type="SMART" id="SM00355"/>
    </source>
</evidence>
<evidence type="ECO:0000313" key="4">
    <source>
        <dbReference type="Proteomes" id="UP000799436"/>
    </source>
</evidence>
<feature type="compositionally biased region" description="Polar residues" evidence="1">
    <location>
        <begin position="8"/>
        <end position="24"/>
    </location>
</feature>
<organism evidence="3 4">
    <name type="scientific">Teratosphaeria nubilosa</name>
    <dbReference type="NCBI Taxonomy" id="161662"/>
    <lineage>
        <taxon>Eukaryota</taxon>
        <taxon>Fungi</taxon>
        <taxon>Dikarya</taxon>
        <taxon>Ascomycota</taxon>
        <taxon>Pezizomycotina</taxon>
        <taxon>Dothideomycetes</taxon>
        <taxon>Dothideomycetidae</taxon>
        <taxon>Mycosphaerellales</taxon>
        <taxon>Teratosphaeriaceae</taxon>
        <taxon>Teratosphaeria</taxon>
    </lineage>
</organism>
<protein>
    <recommendedName>
        <fullName evidence="2">C2H2-type domain-containing protein</fullName>
    </recommendedName>
</protein>
<feature type="domain" description="C2H2-type" evidence="2">
    <location>
        <begin position="116"/>
        <end position="141"/>
    </location>
</feature>
<proteinExistence type="predicted"/>
<dbReference type="AlphaFoldDB" id="A0A6G1L985"/>
<dbReference type="SMART" id="SM00355">
    <property type="entry name" value="ZnF_C2H2"/>
    <property type="match status" value="2"/>
</dbReference>
<accession>A0A6G1L985</accession>
<sequence>KRFRGESTNESVPSDSTSPVTQKPSMDAGMEHMPKYASLEPPEHPPASMLQCLLPPHQTLNFNSYTEYESHYRQSHTNRCTACRANLPSPRFLDLHIAENHDPITAARRDKGEKTYACFVEGCDKVCLERKKRRSHLIDKHGYPKNYDFFIVNTGIDGKKSMLR</sequence>
<reference evidence="3" key="1">
    <citation type="journal article" date="2020" name="Stud. Mycol.">
        <title>101 Dothideomycetes genomes: a test case for predicting lifestyles and emergence of pathogens.</title>
        <authorList>
            <person name="Haridas S."/>
            <person name="Albert R."/>
            <person name="Binder M."/>
            <person name="Bloem J."/>
            <person name="Labutti K."/>
            <person name="Salamov A."/>
            <person name="Andreopoulos B."/>
            <person name="Baker S."/>
            <person name="Barry K."/>
            <person name="Bills G."/>
            <person name="Bluhm B."/>
            <person name="Cannon C."/>
            <person name="Castanera R."/>
            <person name="Culley D."/>
            <person name="Daum C."/>
            <person name="Ezra D."/>
            <person name="Gonzalez J."/>
            <person name="Henrissat B."/>
            <person name="Kuo A."/>
            <person name="Liang C."/>
            <person name="Lipzen A."/>
            <person name="Lutzoni F."/>
            <person name="Magnuson J."/>
            <person name="Mondo S."/>
            <person name="Nolan M."/>
            <person name="Ohm R."/>
            <person name="Pangilinan J."/>
            <person name="Park H.-J."/>
            <person name="Ramirez L."/>
            <person name="Alfaro M."/>
            <person name="Sun H."/>
            <person name="Tritt A."/>
            <person name="Yoshinaga Y."/>
            <person name="Zwiers L.-H."/>
            <person name="Turgeon B."/>
            <person name="Goodwin S."/>
            <person name="Spatafora J."/>
            <person name="Crous P."/>
            <person name="Grigoriev I."/>
        </authorList>
    </citation>
    <scope>NUCLEOTIDE SEQUENCE</scope>
    <source>
        <strain evidence="3">CBS 116005</strain>
    </source>
</reference>
<dbReference type="OrthoDB" id="18440at2759"/>
<feature type="non-terminal residue" evidence="3">
    <location>
        <position position="1"/>
    </location>
</feature>
<keyword evidence="4" id="KW-1185">Reference proteome</keyword>
<dbReference type="Proteomes" id="UP000799436">
    <property type="component" value="Unassembled WGS sequence"/>
</dbReference>
<dbReference type="InterPro" id="IPR039258">
    <property type="entry name" value="ZNF511"/>
</dbReference>
<dbReference type="PANTHER" id="PTHR21354">
    <property type="entry name" value="ZINC FINGER PROTEIN 511"/>
    <property type="match status" value="1"/>
</dbReference>
<name>A0A6G1L985_9PEZI</name>
<evidence type="ECO:0000256" key="1">
    <source>
        <dbReference type="SAM" id="MobiDB-lite"/>
    </source>
</evidence>
<dbReference type="EMBL" id="ML995837">
    <property type="protein sequence ID" value="KAF2769129.1"/>
    <property type="molecule type" value="Genomic_DNA"/>
</dbReference>
<dbReference type="InterPro" id="IPR013087">
    <property type="entry name" value="Znf_C2H2_type"/>
</dbReference>
<feature type="non-terminal residue" evidence="3">
    <location>
        <position position="164"/>
    </location>
</feature>
<dbReference type="PANTHER" id="PTHR21354:SF0">
    <property type="entry name" value="ZINC FINGER PROTEIN 511"/>
    <property type="match status" value="1"/>
</dbReference>
<feature type="domain" description="C2H2-type" evidence="2">
    <location>
        <begin position="78"/>
        <end position="101"/>
    </location>
</feature>
<gene>
    <name evidence="3" type="ORF">EJ03DRAFT_252797</name>
</gene>